<protein>
    <submittedName>
        <fullName evidence="5">M56 family peptidase</fullName>
    </submittedName>
</protein>
<dbReference type="PATRIC" id="fig|1280954.3.peg.546"/>
<feature type="transmembrane region" description="Helical" evidence="3">
    <location>
        <begin position="350"/>
        <end position="374"/>
    </location>
</feature>
<dbReference type="Proteomes" id="UP000027100">
    <property type="component" value="Unassembled WGS sequence"/>
</dbReference>
<keyword evidence="6" id="KW-1185">Reference proteome</keyword>
<dbReference type="InterPro" id="IPR008756">
    <property type="entry name" value="Peptidase_M56"/>
</dbReference>
<feature type="region of interest" description="Disordered" evidence="2">
    <location>
        <begin position="648"/>
        <end position="682"/>
    </location>
</feature>
<evidence type="ECO:0000256" key="1">
    <source>
        <dbReference type="SAM" id="Coils"/>
    </source>
</evidence>
<keyword evidence="3" id="KW-0472">Membrane</keyword>
<dbReference type="Pfam" id="PF05569">
    <property type="entry name" value="Peptidase_M56"/>
    <property type="match status" value="1"/>
</dbReference>
<proteinExistence type="predicted"/>
<evidence type="ECO:0000313" key="6">
    <source>
        <dbReference type="Proteomes" id="UP000027100"/>
    </source>
</evidence>
<evidence type="ECO:0000256" key="3">
    <source>
        <dbReference type="SAM" id="Phobius"/>
    </source>
</evidence>
<evidence type="ECO:0000259" key="4">
    <source>
        <dbReference type="Pfam" id="PF05569"/>
    </source>
</evidence>
<dbReference type="Gene3D" id="3.30.2010.10">
    <property type="entry name" value="Metalloproteases ('zincins'), catalytic domain"/>
    <property type="match status" value="1"/>
</dbReference>
<feature type="transmembrane region" description="Helical" evidence="3">
    <location>
        <begin position="37"/>
        <end position="56"/>
    </location>
</feature>
<name>A0A062VCQ3_9PROT</name>
<keyword evidence="3" id="KW-0812">Transmembrane</keyword>
<dbReference type="InterPro" id="IPR052173">
    <property type="entry name" value="Beta-lactam_resp_regulator"/>
</dbReference>
<organism evidence="5 6">
    <name type="scientific">Hyphomonas polymorpha PS728</name>
    <dbReference type="NCBI Taxonomy" id="1280954"/>
    <lineage>
        <taxon>Bacteria</taxon>
        <taxon>Pseudomonadati</taxon>
        <taxon>Pseudomonadota</taxon>
        <taxon>Alphaproteobacteria</taxon>
        <taxon>Hyphomonadales</taxon>
        <taxon>Hyphomonadaceae</taxon>
        <taxon>Hyphomonas</taxon>
    </lineage>
</organism>
<keyword evidence="3" id="KW-1133">Transmembrane helix</keyword>
<feature type="compositionally biased region" description="Low complexity" evidence="2">
    <location>
        <begin position="654"/>
        <end position="665"/>
    </location>
</feature>
<evidence type="ECO:0000313" key="5">
    <source>
        <dbReference type="EMBL" id="KDA00282.1"/>
    </source>
</evidence>
<comment type="caution">
    <text evidence="5">The sequence shown here is derived from an EMBL/GenBank/DDBJ whole genome shotgun (WGS) entry which is preliminary data.</text>
</comment>
<accession>A0A062VCQ3</accession>
<feature type="transmembrane region" description="Helical" evidence="3">
    <location>
        <begin position="12"/>
        <end position="30"/>
    </location>
</feature>
<dbReference type="STRING" id="1280954.HPO_02672"/>
<dbReference type="OrthoDB" id="7743548at2"/>
<dbReference type="EMBL" id="ARYM01000002">
    <property type="protein sequence ID" value="KDA00282.1"/>
    <property type="molecule type" value="Genomic_DNA"/>
</dbReference>
<dbReference type="eggNOG" id="COG4219">
    <property type="taxonomic scope" value="Bacteria"/>
</dbReference>
<keyword evidence="1" id="KW-0175">Coiled coil</keyword>
<feature type="domain" description="Peptidase M56" evidence="4">
    <location>
        <begin position="13"/>
        <end position="338"/>
    </location>
</feature>
<dbReference type="AlphaFoldDB" id="A0A062VCQ3"/>
<gene>
    <name evidence="5" type="ORF">HPO_02672</name>
</gene>
<sequence>MIIQLPDTYLAHALEAALAVTLLIILVLVVRKPVARHFGAGIAYALWLLPVARLVLPPLPHDVQASLFSWFRLPATSDGGAVTASTSTAHETVTAASAMASSAAPAIPAEILPAAQPVITEAPVNLAAPAPLQGLLETPDLLAYAGMTVLAVWLAGVAYVLARSLYTHMQFMAVVEREGQPVTGHLEALSIEVAREAGLKRLPRIVTSLISSGPFVTGLFRPAVVLPAWFAEDYSRTEARAAIAHELTHVKRGDLWALQASEIFLALMWFNPLAYIARQAFRTDQEAACDADVLRRGHASPHAYGSTLVKAVRMQMPARIALTTSLPLTHALKERLKLMSYPAPDSRRRWIGFGAAVLLGTTALVGTASVAAAGENHRKDLKIQNGTLWLDGEKIDNRQVVLLTDPVQGILPKPPVPPEVKDLSASIARDVAELTGPEVLGAVADMSKDPDFLEITRLSTELAMMGASLGTQAAFEGISMNFAGMSEDEIDAWAEEFEARMEAKAAQIEARAAEMEAQIEARSARLEARMDKANEVRAEALERQIEANAARIEAEAARIEAEVERYYGKDFEARVEARTSVIPDLVQECVALNLAEGETRIVERKTDDGYSVKIACAAGGKDVLRTEKTIGFINSNDGLSEQEKAKFRQQSSASNKHTFTFSTKTSSDKKQAVPAPPAPAEIPADLLGEEKHTSLFPFSPALRLNEESCGAA</sequence>
<dbReference type="PANTHER" id="PTHR34978">
    <property type="entry name" value="POSSIBLE SENSOR-TRANSDUCER PROTEIN BLAR"/>
    <property type="match status" value="1"/>
</dbReference>
<feature type="transmembrane region" description="Helical" evidence="3">
    <location>
        <begin position="141"/>
        <end position="162"/>
    </location>
</feature>
<feature type="coiled-coil region" evidence="1">
    <location>
        <begin position="498"/>
        <end position="569"/>
    </location>
</feature>
<evidence type="ECO:0000256" key="2">
    <source>
        <dbReference type="SAM" id="MobiDB-lite"/>
    </source>
</evidence>
<dbReference type="PANTHER" id="PTHR34978:SF3">
    <property type="entry name" value="SLR0241 PROTEIN"/>
    <property type="match status" value="1"/>
</dbReference>
<dbReference type="CDD" id="cd07341">
    <property type="entry name" value="M56_BlaR1_MecR1_like"/>
    <property type="match status" value="1"/>
</dbReference>
<reference evidence="5 6" key="1">
    <citation type="journal article" date="2014" name="Antonie Van Leeuwenhoek">
        <title>Hyphomonas beringensis sp. nov. and Hyphomonas chukchiensis sp. nov., isolated from surface seawater of the Bering Sea and Chukchi Sea.</title>
        <authorList>
            <person name="Li C."/>
            <person name="Lai Q."/>
            <person name="Li G."/>
            <person name="Dong C."/>
            <person name="Wang J."/>
            <person name="Liao Y."/>
            <person name="Shao Z."/>
        </authorList>
    </citation>
    <scope>NUCLEOTIDE SEQUENCE [LARGE SCALE GENOMIC DNA]</scope>
    <source>
        <strain evidence="5 6">PS728</strain>
    </source>
</reference>
<dbReference type="RefSeq" id="WP_035594097.1">
    <property type="nucleotide sequence ID" value="NZ_ARYM01000002.1"/>
</dbReference>